<gene>
    <name evidence="1" type="ORF">DLD82_06125</name>
</gene>
<dbReference type="GeneID" id="97609037"/>
<keyword evidence="2" id="KW-1185">Reference proteome</keyword>
<dbReference type="EMBL" id="QGMZ01000012">
    <property type="protein sequence ID" value="PWR75155.1"/>
    <property type="molecule type" value="Genomic_DNA"/>
</dbReference>
<dbReference type="Proteomes" id="UP000245934">
    <property type="component" value="Unassembled WGS sequence"/>
</dbReference>
<evidence type="ECO:0000313" key="1">
    <source>
        <dbReference type="EMBL" id="PWR75155.1"/>
    </source>
</evidence>
<sequence>MVLEEEIWFSSEGEAQECSRIFRKMNISAHIRTKVELENMVQYKAPYSALKGIIEEEIERIRSAEDDDVEELTESYQEMCDYLKTIHDLMEKTFTEKSPGDHIGTTVYDFFIKEGKMPEDEESMVAFFHEAVLIRVLELNNLIDINEEGMTLARTISPDDAQMVIFEDEIPPLREEALQKWNIQRSLESKDILSYIVTTSPDIVFLEDLTELENFFERIEYDPENLSFFVNLQVKQVLVAEIISMIQKTGKNTREQLIVEFIHYEFPIHDEMMGIGLHLSQDFIGGVLDDLKKTGILKGKDSKLKVII</sequence>
<name>A0A2V2N9A9_9EURY</name>
<organism evidence="1 2">
    <name type="scientific">Methanospirillum stamsii</name>
    <dbReference type="NCBI Taxonomy" id="1277351"/>
    <lineage>
        <taxon>Archaea</taxon>
        <taxon>Methanobacteriati</taxon>
        <taxon>Methanobacteriota</taxon>
        <taxon>Stenosarchaea group</taxon>
        <taxon>Methanomicrobia</taxon>
        <taxon>Methanomicrobiales</taxon>
        <taxon>Methanospirillaceae</taxon>
        <taxon>Methanospirillum</taxon>
    </lineage>
</organism>
<comment type="caution">
    <text evidence="1">The sequence shown here is derived from an EMBL/GenBank/DDBJ whole genome shotgun (WGS) entry which is preliminary data.</text>
</comment>
<protein>
    <submittedName>
        <fullName evidence="1">Uncharacterized protein</fullName>
    </submittedName>
</protein>
<accession>A0A2V2N9A9</accession>
<evidence type="ECO:0000313" key="2">
    <source>
        <dbReference type="Proteomes" id="UP000245934"/>
    </source>
</evidence>
<dbReference type="RefSeq" id="WP_109940233.1">
    <property type="nucleotide sequence ID" value="NZ_CP176366.1"/>
</dbReference>
<dbReference type="OrthoDB" id="117715at2157"/>
<dbReference type="AlphaFoldDB" id="A0A2V2N9A9"/>
<proteinExistence type="predicted"/>
<reference evidence="1 2" key="1">
    <citation type="submission" date="2018-05" db="EMBL/GenBank/DDBJ databases">
        <title>Draft genome of Methanospirillum stamsii Pt1.</title>
        <authorList>
            <person name="Dueholm M.S."/>
            <person name="Nielsen P.H."/>
            <person name="Bakmann L.F."/>
            <person name="Otzen D.E."/>
        </authorList>
    </citation>
    <scope>NUCLEOTIDE SEQUENCE [LARGE SCALE GENOMIC DNA]</scope>
    <source>
        <strain evidence="1 2">Pt1</strain>
    </source>
</reference>